<name>A0AB37ZBA1_9PSED</name>
<proteinExistence type="predicted"/>
<dbReference type="RefSeq" id="WP_167354476.1">
    <property type="nucleotide sequence ID" value="NZ_FMTL01000004.1"/>
</dbReference>
<evidence type="ECO:0000256" key="1">
    <source>
        <dbReference type="SAM" id="MobiDB-lite"/>
    </source>
</evidence>
<dbReference type="AlphaFoldDB" id="A0AB37ZBA1"/>
<evidence type="ECO:0000313" key="2">
    <source>
        <dbReference type="EMBL" id="SCW82020.1"/>
    </source>
</evidence>
<reference evidence="2 3" key="1">
    <citation type="submission" date="2016-10" db="EMBL/GenBank/DDBJ databases">
        <authorList>
            <person name="Varghese N."/>
            <person name="Submissions S."/>
        </authorList>
    </citation>
    <scope>NUCLEOTIDE SEQUENCE [LARGE SCALE GENOMIC DNA]</scope>
    <source>
        <strain evidence="2 3">DSM 17833</strain>
    </source>
</reference>
<organism evidence="2 3">
    <name type="scientific">Pseudomonas peli</name>
    <dbReference type="NCBI Taxonomy" id="592361"/>
    <lineage>
        <taxon>Bacteria</taxon>
        <taxon>Pseudomonadati</taxon>
        <taxon>Pseudomonadota</taxon>
        <taxon>Gammaproteobacteria</taxon>
        <taxon>Pseudomonadales</taxon>
        <taxon>Pseudomonadaceae</taxon>
        <taxon>Pseudomonas</taxon>
    </lineage>
</organism>
<protein>
    <submittedName>
        <fullName evidence="2">Uncharacterized protein</fullName>
    </submittedName>
</protein>
<evidence type="ECO:0000313" key="3">
    <source>
        <dbReference type="Proteomes" id="UP000242418"/>
    </source>
</evidence>
<comment type="caution">
    <text evidence="2">The sequence shown here is derived from an EMBL/GenBank/DDBJ whole genome shotgun (WGS) entry which is preliminary data.</text>
</comment>
<keyword evidence="3" id="KW-1185">Reference proteome</keyword>
<accession>A0AB37ZBA1</accession>
<sequence>MHQNAGVMARNKEAVQLAAELTESVMSYLHVPSSDKPVRKPIKRRASTTPRQS</sequence>
<dbReference type="EMBL" id="FMTL01000004">
    <property type="protein sequence ID" value="SCW82020.1"/>
    <property type="molecule type" value="Genomic_DNA"/>
</dbReference>
<feature type="region of interest" description="Disordered" evidence="1">
    <location>
        <begin position="31"/>
        <end position="53"/>
    </location>
</feature>
<dbReference type="Proteomes" id="UP000242418">
    <property type="component" value="Unassembled WGS sequence"/>
</dbReference>
<gene>
    <name evidence="2" type="ORF">SAMN05216370_3736</name>
</gene>